<evidence type="ECO:0000256" key="3">
    <source>
        <dbReference type="ARBA" id="ARBA00023134"/>
    </source>
</evidence>
<organism evidence="5 6">
    <name type="scientific">Acanthamoeba castellanii (strain ATCC 30010 / Neff)</name>
    <dbReference type="NCBI Taxonomy" id="1257118"/>
    <lineage>
        <taxon>Eukaryota</taxon>
        <taxon>Amoebozoa</taxon>
        <taxon>Discosea</taxon>
        <taxon>Longamoebia</taxon>
        <taxon>Centramoebida</taxon>
        <taxon>Acanthamoebidae</taxon>
        <taxon>Acanthamoeba</taxon>
    </lineage>
</organism>
<evidence type="ECO:0000313" key="6">
    <source>
        <dbReference type="Proteomes" id="UP000011083"/>
    </source>
</evidence>
<dbReference type="OrthoDB" id="5976022at2759"/>
<name>L8HHG8_ACACF</name>
<dbReference type="InterPro" id="IPR027417">
    <property type="entry name" value="P-loop_NTPase"/>
</dbReference>
<evidence type="ECO:0008006" key="7">
    <source>
        <dbReference type="Google" id="ProtNLM"/>
    </source>
</evidence>
<feature type="region of interest" description="Disordered" evidence="4">
    <location>
        <begin position="55"/>
        <end position="97"/>
    </location>
</feature>
<dbReference type="VEuPathDB" id="AmoebaDB:ACA1_172370"/>
<feature type="compositionally biased region" description="Basic and acidic residues" evidence="4">
    <location>
        <begin position="65"/>
        <end position="74"/>
    </location>
</feature>
<dbReference type="AlphaFoldDB" id="L8HHG8"/>
<comment type="similarity">
    <text evidence="1">Belongs to the small GTPase superfamily. Rab family.</text>
</comment>
<dbReference type="GeneID" id="14925664"/>
<keyword evidence="2" id="KW-0547">Nucleotide-binding</keyword>
<dbReference type="Proteomes" id="UP000011083">
    <property type="component" value="Unassembled WGS sequence"/>
</dbReference>
<protein>
    <recommendedName>
        <fullName evidence="7">Ras subfamily protein</fullName>
    </recommendedName>
</protein>
<dbReference type="InterPro" id="IPR001806">
    <property type="entry name" value="Small_GTPase"/>
</dbReference>
<dbReference type="EMBL" id="KB007811">
    <property type="protein sequence ID" value="ELR24642.1"/>
    <property type="molecule type" value="Genomic_DNA"/>
</dbReference>
<evidence type="ECO:0000256" key="2">
    <source>
        <dbReference type="ARBA" id="ARBA00022741"/>
    </source>
</evidence>
<dbReference type="PANTHER" id="PTHR47980">
    <property type="entry name" value="LD44762P"/>
    <property type="match status" value="1"/>
</dbReference>
<evidence type="ECO:0000256" key="1">
    <source>
        <dbReference type="ARBA" id="ARBA00006270"/>
    </source>
</evidence>
<sequence>MEDAREVSKEDGQALAQKLSCPFFETSAKTRVNVEEAFNTLVRNMRANMDFIRQKEEEQNNMLDSPRRGKDDKKGSKRGSRVGVSKPTLGGVKCVLS</sequence>
<keyword evidence="3" id="KW-0342">GTP-binding</keyword>
<dbReference type="Pfam" id="PF00071">
    <property type="entry name" value="Ras"/>
    <property type="match status" value="1"/>
</dbReference>
<evidence type="ECO:0000313" key="5">
    <source>
        <dbReference type="EMBL" id="ELR24642.1"/>
    </source>
</evidence>
<dbReference type="RefSeq" id="XP_004356542.1">
    <property type="nucleotide sequence ID" value="XM_004356489.1"/>
</dbReference>
<evidence type="ECO:0000256" key="4">
    <source>
        <dbReference type="SAM" id="MobiDB-lite"/>
    </source>
</evidence>
<gene>
    <name evidence="5" type="ORF">ACA1_172370</name>
</gene>
<accession>L8HHG8</accession>
<dbReference type="STRING" id="1257118.L8HHG8"/>
<dbReference type="KEGG" id="acan:ACA1_172370"/>
<dbReference type="GO" id="GO:0003924">
    <property type="term" value="F:GTPase activity"/>
    <property type="evidence" value="ECO:0007669"/>
    <property type="project" value="InterPro"/>
</dbReference>
<dbReference type="PROSITE" id="PS51419">
    <property type="entry name" value="RAB"/>
    <property type="match status" value="1"/>
</dbReference>
<dbReference type="InterPro" id="IPR050305">
    <property type="entry name" value="Small_GTPase_Rab"/>
</dbReference>
<dbReference type="SUPFAM" id="SSF52540">
    <property type="entry name" value="P-loop containing nucleoside triphosphate hydrolases"/>
    <property type="match status" value="1"/>
</dbReference>
<dbReference type="PROSITE" id="PS51421">
    <property type="entry name" value="RAS"/>
    <property type="match status" value="1"/>
</dbReference>
<dbReference type="Gene3D" id="3.40.50.300">
    <property type="entry name" value="P-loop containing nucleotide triphosphate hydrolases"/>
    <property type="match status" value="1"/>
</dbReference>
<proteinExistence type="inferred from homology"/>
<keyword evidence="6" id="KW-1185">Reference proteome</keyword>
<reference evidence="5 6" key="1">
    <citation type="journal article" date="2013" name="Genome Biol.">
        <title>Genome of Acanthamoeba castellanii highlights extensive lateral gene transfer and early evolution of tyrosine kinase signaling.</title>
        <authorList>
            <person name="Clarke M."/>
            <person name="Lohan A.J."/>
            <person name="Liu B."/>
            <person name="Lagkouvardos I."/>
            <person name="Roy S."/>
            <person name="Zafar N."/>
            <person name="Bertelli C."/>
            <person name="Schilde C."/>
            <person name="Kianianmomeni A."/>
            <person name="Burglin T.R."/>
            <person name="Frech C."/>
            <person name="Turcotte B."/>
            <person name="Kopec K.O."/>
            <person name="Synnott J.M."/>
            <person name="Choo C."/>
            <person name="Paponov I."/>
            <person name="Finkler A."/>
            <person name="Soon Heng Tan C."/>
            <person name="Hutchins A.P."/>
            <person name="Weinmeier T."/>
            <person name="Rattei T."/>
            <person name="Chu J.S."/>
            <person name="Gimenez G."/>
            <person name="Irimia M."/>
            <person name="Rigden D.J."/>
            <person name="Fitzpatrick D.A."/>
            <person name="Lorenzo-Morales J."/>
            <person name="Bateman A."/>
            <person name="Chiu C.H."/>
            <person name="Tang P."/>
            <person name="Hegemann P."/>
            <person name="Fromm H."/>
            <person name="Raoult D."/>
            <person name="Greub G."/>
            <person name="Miranda-Saavedra D."/>
            <person name="Chen N."/>
            <person name="Nash P."/>
            <person name="Ginger M.L."/>
            <person name="Horn M."/>
            <person name="Schaap P."/>
            <person name="Caler L."/>
            <person name="Loftus B."/>
        </authorList>
    </citation>
    <scope>NUCLEOTIDE SEQUENCE [LARGE SCALE GENOMIC DNA]</scope>
    <source>
        <strain evidence="5 6">Neff</strain>
    </source>
</reference>
<dbReference type="GO" id="GO:0005525">
    <property type="term" value="F:GTP binding"/>
    <property type="evidence" value="ECO:0007669"/>
    <property type="project" value="UniProtKB-KW"/>
</dbReference>